<feature type="region of interest" description="Disordered" evidence="3">
    <location>
        <begin position="599"/>
        <end position="620"/>
    </location>
</feature>
<reference evidence="5" key="1">
    <citation type="journal article" date="2020" name="Stud. Mycol.">
        <title>101 Dothideomycetes genomes: a test case for predicting lifestyles and emergence of pathogens.</title>
        <authorList>
            <person name="Haridas S."/>
            <person name="Albert R."/>
            <person name="Binder M."/>
            <person name="Bloem J."/>
            <person name="Labutti K."/>
            <person name="Salamov A."/>
            <person name="Andreopoulos B."/>
            <person name="Baker S."/>
            <person name="Barry K."/>
            <person name="Bills G."/>
            <person name="Bluhm B."/>
            <person name="Cannon C."/>
            <person name="Castanera R."/>
            <person name="Culley D."/>
            <person name="Daum C."/>
            <person name="Ezra D."/>
            <person name="Gonzalez J."/>
            <person name="Henrissat B."/>
            <person name="Kuo A."/>
            <person name="Liang C."/>
            <person name="Lipzen A."/>
            <person name="Lutzoni F."/>
            <person name="Magnuson J."/>
            <person name="Mondo S."/>
            <person name="Nolan M."/>
            <person name="Ohm R."/>
            <person name="Pangilinan J."/>
            <person name="Park H.-J."/>
            <person name="Ramirez L."/>
            <person name="Alfaro M."/>
            <person name="Sun H."/>
            <person name="Tritt A."/>
            <person name="Yoshinaga Y."/>
            <person name="Zwiers L.-H."/>
            <person name="Turgeon B."/>
            <person name="Goodwin S."/>
            <person name="Spatafora J."/>
            <person name="Crous P."/>
            <person name="Grigoriev I."/>
        </authorList>
    </citation>
    <scope>NUCLEOTIDE SEQUENCE</scope>
    <source>
        <strain evidence="5">Tuck. ex Michener</strain>
    </source>
</reference>
<feature type="compositionally biased region" description="Polar residues" evidence="3">
    <location>
        <begin position="610"/>
        <end position="620"/>
    </location>
</feature>
<dbReference type="InterPro" id="IPR036864">
    <property type="entry name" value="Zn2-C6_fun-type_DNA-bd_sf"/>
</dbReference>
<keyword evidence="6" id="KW-1185">Reference proteome</keyword>
<dbReference type="InterPro" id="IPR050987">
    <property type="entry name" value="AtrR-like"/>
</dbReference>
<dbReference type="Gene3D" id="4.10.240.10">
    <property type="entry name" value="Zn(2)-C6 fungal-type DNA-binding domain"/>
    <property type="match status" value="1"/>
</dbReference>
<dbReference type="GO" id="GO:0006351">
    <property type="term" value="P:DNA-templated transcription"/>
    <property type="evidence" value="ECO:0007669"/>
    <property type="project" value="InterPro"/>
</dbReference>
<dbReference type="GO" id="GO:0003677">
    <property type="term" value="F:DNA binding"/>
    <property type="evidence" value="ECO:0007669"/>
    <property type="project" value="InterPro"/>
</dbReference>
<name>A0A6A6HAC6_VIRVR</name>
<dbReference type="InterPro" id="IPR007219">
    <property type="entry name" value="XnlR_reg_dom"/>
</dbReference>
<dbReference type="PANTHER" id="PTHR46910:SF5">
    <property type="entry name" value="ZN(II)2CYS6 TRANSCRIPTION FACTOR (EUROFUNG)"/>
    <property type="match status" value="1"/>
</dbReference>
<dbReference type="InterPro" id="IPR001138">
    <property type="entry name" value="Zn2Cys6_DnaBD"/>
</dbReference>
<evidence type="ECO:0000313" key="5">
    <source>
        <dbReference type="EMBL" id="KAF2235096.1"/>
    </source>
</evidence>
<feature type="domain" description="Zn(2)-C6 fungal-type" evidence="4">
    <location>
        <begin position="3"/>
        <end position="32"/>
    </location>
</feature>
<feature type="region of interest" description="Disordered" evidence="3">
    <location>
        <begin position="31"/>
        <end position="50"/>
    </location>
</feature>
<evidence type="ECO:0000259" key="4">
    <source>
        <dbReference type="PROSITE" id="PS50048"/>
    </source>
</evidence>
<dbReference type="PROSITE" id="PS50048">
    <property type="entry name" value="ZN2_CY6_FUNGAL_2"/>
    <property type="match status" value="1"/>
</dbReference>
<dbReference type="GO" id="GO:0008270">
    <property type="term" value="F:zinc ion binding"/>
    <property type="evidence" value="ECO:0007669"/>
    <property type="project" value="InterPro"/>
</dbReference>
<keyword evidence="1" id="KW-0479">Metal-binding</keyword>
<dbReference type="Pfam" id="PF04082">
    <property type="entry name" value="Fungal_trans"/>
    <property type="match status" value="1"/>
</dbReference>
<evidence type="ECO:0000256" key="1">
    <source>
        <dbReference type="ARBA" id="ARBA00022723"/>
    </source>
</evidence>
<dbReference type="PROSITE" id="PS00463">
    <property type="entry name" value="ZN2_CY6_FUNGAL_1"/>
    <property type="match status" value="1"/>
</dbReference>
<protein>
    <recommendedName>
        <fullName evidence="4">Zn(2)-C6 fungal-type domain-containing protein</fullName>
    </recommendedName>
</protein>
<keyword evidence="2" id="KW-0539">Nucleus</keyword>
<dbReference type="OrthoDB" id="103819at2759"/>
<gene>
    <name evidence="5" type="ORF">EV356DRAFT_566754</name>
</gene>
<dbReference type="PANTHER" id="PTHR46910">
    <property type="entry name" value="TRANSCRIPTION FACTOR PDR1"/>
    <property type="match status" value="1"/>
</dbReference>
<organism evidence="5 6">
    <name type="scientific">Viridothelium virens</name>
    <name type="common">Speckled blister lichen</name>
    <name type="synonym">Trypethelium virens</name>
    <dbReference type="NCBI Taxonomy" id="1048519"/>
    <lineage>
        <taxon>Eukaryota</taxon>
        <taxon>Fungi</taxon>
        <taxon>Dikarya</taxon>
        <taxon>Ascomycota</taxon>
        <taxon>Pezizomycotina</taxon>
        <taxon>Dothideomycetes</taxon>
        <taxon>Dothideomycetes incertae sedis</taxon>
        <taxon>Trypetheliales</taxon>
        <taxon>Trypetheliaceae</taxon>
        <taxon>Viridothelium</taxon>
    </lineage>
</organism>
<evidence type="ECO:0000313" key="6">
    <source>
        <dbReference type="Proteomes" id="UP000800092"/>
    </source>
</evidence>
<dbReference type="AlphaFoldDB" id="A0A6A6HAC6"/>
<dbReference type="EMBL" id="ML991794">
    <property type="protein sequence ID" value="KAF2235096.1"/>
    <property type="molecule type" value="Genomic_DNA"/>
</dbReference>
<sequence length="702" mass="78793">MPACDTCRIRKIRCDRESPCASCRSSGFECTTSSRRPRGARKTDLTSRQSGNSLAVIKPKTADNAYTAHGLGKPNSANIPAPHQNPVVPHSRSDLTGLPGISIVDPESVEFEGDSSLHAHSIVAQDHLVQTLGNDSHVRDNPKMVAAMKSLRQIVEADKAEPLQKKPKLTGLGASRQPIYELKLPPTEIVLDILRKSKERSMFTFSPPLAYVTRDQFNELCKTVFFRTEDYPTSTAVIVHASLESLFQEFKWPEKDPALRQQYDEWAQLCRKNLEICISNLDLLLPANMKSVQALLLAAQYCMEIAQASLCKQIVVHGCMMVQTLGWHRSSSMKNDSESLQRQKNVIFWMLYIIDKNLSLRLGQASLIQDYDIDLPLPRGDQSGPLASLSRISLWADAARVMGLVYQQLYSPGALKQTDAARFQAVQQLLQDVEGIRPKNSRNDDISLLIQDLNFTPTNYMYDANELLFRADEITYYALLCMVYRATPASAKSAYDPAVECVKYARAALDCHRRCGAEFKHNTEMWAMYLHWTILNTPFVPFTTLFSHVLTTHDRSDLERLQDFAESMSDCPTSHSAHKVSRLASVFVNVATVYIESREQEARSARIEPQKTTPPTAQDYTSTEIYQQTTANPMPAWAPMDTFLHALGFAEDPSLDMEGPAGANANLENWFNGNQHIMGLLEDDLSYLDPAILNFQDQEDNT</sequence>
<dbReference type="SUPFAM" id="SSF57701">
    <property type="entry name" value="Zn2/Cys6 DNA-binding domain"/>
    <property type="match status" value="1"/>
</dbReference>
<dbReference type="Proteomes" id="UP000800092">
    <property type="component" value="Unassembled WGS sequence"/>
</dbReference>
<proteinExistence type="predicted"/>
<dbReference type="GO" id="GO:0000981">
    <property type="term" value="F:DNA-binding transcription factor activity, RNA polymerase II-specific"/>
    <property type="evidence" value="ECO:0007669"/>
    <property type="project" value="InterPro"/>
</dbReference>
<dbReference type="CDD" id="cd00067">
    <property type="entry name" value="GAL4"/>
    <property type="match status" value="1"/>
</dbReference>
<evidence type="ECO:0000256" key="2">
    <source>
        <dbReference type="ARBA" id="ARBA00023242"/>
    </source>
</evidence>
<evidence type="ECO:0000256" key="3">
    <source>
        <dbReference type="SAM" id="MobiDB-lite"/>
    </source>
</evidence>
<dbReference type="SMART" id="SM00066">
    <property type="entry name" value="GAL4"/>
    <property type="match status" value="1"/>
</dbReference>
<feature type="compositionally biased region" description="Basic and acidic residues" evidence="3">
    <location>
        <begin position="599"/>
        <end position="609"/>
    </location>
</feature>
<dbReference type="SMART" id="SM00906">
    <property type="entry name" value="Fungal_trans"/>
    <property type="match status" value="1"/>
</dbReference>
<dbReference type="Pfam" id="PF00172">
    <property type="entry name" value="Zn_clus"/>
    <property type="match status" value="1"/>
</dbReference>
<accession>A0A6A6HAC6</accession>
<dbReference type="CDD" id="cd12148">
    <property type="entry name" value="fungal_TF_MHR"/>
    <property type="match status" value="1"/>
</dbReference>